<sequence length="167" mass="18241">MEPVTLSAGAIATLLLTKMIEKLGEEIGQKLPDLGNKALEKIGSLKQLLWRKAPETASAIERVTYHPELVEQQPEDYGIDVLTKKMELAAKEDTEVAEVIELIAKEVRPMLSPEFVQEMAVGIRVKGNLKAGNMTQEANQKTTGQQTMLKDIEAGGDITIGDLTQKG</sequence>
<dbReference type="Proteomes" id="UP000597867">
    <property type="component" value="Unassembled WGS sequence"/>
</dbReference>
<gene>
    <name evidence="1" type="ORF">IQ222_12640</name>
</gene>
<evidence type="ECO:0000313" key="1">
    <source>
        <dbReference type="EMBL" id="MBE9219620.1"/>
    </source>
</evidence>
<evidence type="ECO:0000313" key="2">
    <source>
        <dbReference type="Proteomes" id="UP000597867"/>
    </source>
</evidence>
<reference evidence="1" key="1">
    <citation type="submission" date="2020-10" db="EMBL/GenBank/DDBJ databases">
        <authorList>
            <person name="Castelo-Branco R."/>
            <person name="Eusebio N."/>
            <person name="Adriana R."/>
            <person name="Vieira A."/>
            <person name="Brugerolle De Fraissinette N."/>
            <person name="Rezende De Castro R."/>
            <person name="Schneider M.P."/>
            <person name="Vasconcelos V."/>
            <person name="Leao P.N."/>
        </authorList>
    </citation>
    <scope>NUCLEOTIDE SEQUENCE</scope>
    <source>
        <strain evidence="1">LEGE 04289</strain>
    </source>
</reference>
<keyword evidence="2" id="KW-1185">Reference proteome</keyword>
<protein>
    <submittedName>
        <fullName evidence="1">Uncharacterized protein</fullName>
    </submittedName>
</protein>
<accession>A0ACC5Q2T2</accession>
<dbReference type="EMBL" id="JADEWF010000040">
    <property type="protein sequence ID" value="MBE9219620.1"/>
    <property type="molecule type" value="Genomic_DNA"/>
</dbReference>
<comment type="caution">
    <text evidence="1">The sequence shown here is derived from an EMBL/GenBank/DDBJ whole genome shotgun (WGS) entry which is preliminary data.</text>
</comment>
<organism evidence="1 2">
    <name type="scientific">Dolichospermum flos-aquae LEGE 04289</name>
    <dbReference type="NCBI Taxonomy" id="1828708"/>
    <lineage>
        <taxon>Bacteria</taxon>
        <taxon>Bacillati</taxon>
        <taxon>Cyanobacteriota</taxon>
        <taxon>Cyanophyceae</taxon>
        <taxon>Nostocales</taxon>
        <taxon>Aphanizomenonaceae</taxon>
        <taxon>Dolichospermum</taxon>
    </lineage>
</organism>
<name>A0ACC5Q2T2_DOLFA</name>
<proteinExistence type="predicted"/>